<dbReference type="OrthoDB" id="4855126at2"/>
<dbReference type="RefSeq" id="WP_090854790.1">
    <property type="nucleotide sequence ID" value="NZ_FMZM01000005.1"/>
</dbReference>
<sequence>MSDRRPDGPRSTDESRRRAVATGLGLLVGAVAYGLTLVDYSTRFGRTANSLGYASGFFDAQGRAFLDGHLDVPPGTLGIEGFLEGGREYMYFGPWPAILRLPILQTTTEYDGRLTVASMALAFVLLAVMVTKLTWLVRDLMRPDEPVARFEAASMGVFIALATGGTSLTYVAALPWTYHEVYAWAVPLALGAMYWMLRVLRSPDPSAIAWLLVFDVATVLTRTTGGWAVCLATVGVGAWLLTGRVHPERRRAGAAVVAGGVLMLFVGIVLNWVKFRHPYLFPLEDQVWTQLNEHRRQALDANGGTITGPQFFPTAFMAYFRLDGVRIVDYFPFVTLPAHPAPSYAGAFIDQSYRTGSVTAFMPWLLVLTIIAVVVLFRPGVDAARRWLRVPLVTGVLITGGVMAYGYFAHRYTAEFVPALIMGGAVGTCALTRWLQQRRTAIARAGLVLAGLLTAWSVAASMLVGYSAAAFTGGGPHLARYLDVQHRLSPGAQADLVTFSDDLPSGGDTDDLWIRGDCEALYLNTGDTYDTWQLVERRSLVIDLRVAESGEAGRVQVARALTDFPKSVWLQLDGRGRARVQLVNETGTFSGGWFDLVAPREIRIGVRDLAELGYAEVSSNPGGYVGLMRTFEWGDDWISSPTELEFVQPPAGELAALGVEMSTGFGLAPPLCTRIAATARGR</sequence>
<dbReference type="EMBL" id="FMZM01000005">
    <property type="protein sequence ID" value="SDC97602.1"/>
    <property type="molecule type" value="Genomic_DNA"/>
</dbReference>
<reference evidence="1 2" key="1">
    <citation type="submission" date="2016-10" db="EMBL/GenBank/DDBJ databases">
        <authorList>
            <person name="de Groot N.N."/>
        </authorList>
    </citation>
    <scope>NUCLEOTIDE SEQUENCE [LARGE SCALE GENOMIC DNA]</scope>
    <source>
        <strain evidence="1 2">CGMCC 4.6858</strain>
    </source>
</reference>
<dbReference type="STRING" id="1045774.SAMN05421872_10588"/>
<evidence type="ECO:0000313" key="1">
    <source>
        <dbReference type="EMBL" id="SDC97602.1"/>
    </source>
</evidence>
<evidence type="ECO:0008006" key="3">
    <source>
        <dbReference type="Google" id="ProtNLM"/>
    </source>
</evidence>
<proteinExistence type="predicted"/>
<name>A0A1G6QZ42_9ACTN</name>
<organism evidence="1 2">
    <name type="scientific">Nocardioides lianchengensis</name>
    <dbReference type="NCBI Taxonomy" id="1045774"/>
    <lineage>
        <taxon>Bacteria</taxon>
        <taxon>Bacillati</taxon>
        <taxon>Actinomycetota</taxon>
        <taxon>Actinomycetes</taxon>
        <taxon>Propionibacteriales</taxon>
        <taxon>Nocardioidaceae</taxon>
        <taxon>Nocardioides</taxon>
    </lineage>
</organism>
<dbReference type="Proteomes" id="UP000199034">
    <property type="component" value="Unassembled WGS sequence"/>
</dbReference>
<dbReference type="AlphaFoldDB" id="A0A1G6QZ42"/>
<keyword evidence="2" id="KW-1185">Reference proteome</keyword>
<accession>A0A1G6QZ42</accession>
<evidence type="ECO:0000313" key="2">
    <source>
        <dbReference type="Proteomes" id="UP000199034"/>
    </source>
</evidence>
<protein>
    <recommendedName>
        <fullName evidence="3">4-amino-4-deoxy-L-arabinose transferase</fullName>
    </recommendedName>
</protein>
<gene>
    <name evidence="1" type="ORF">SAMN05421872_10588</name>
</gene>